<proteinExistence type="inferred from homology"/>
<keyword evidence="17" id="KW-0966">Cell projection</keyword>
<evidence type="ECO:0000256" key="10">
    <source>
        <dbReference type="ARBA" id="ARBA00023136"/>
    </source>
</evidence>
<evidence type="ECO:0000313" key="18">
    <source>
        <dbReference type="Proteomes" id="UP000199603"/>
    </source>
</evidence>
<keyword evidence="17" id="KW-0282">Flagellum</keyword>
<dbReference type="STRING" id="265719.SAMN04488509_104167"/>
<dbReference type="Pfam" id="PF00448">
    <property type="entry name" value="SRP54"/>
    <property type="match status" value="1"/>
</dbReference>
<dbReference type="SMART" id="SM00962">
    <property type="entry name" value="SRP54"/>
    <property type="match status" value="1"/>
</dbReference>
<dbReference type="InterPro" id="IPR003593">
    <property type="entry name" value="AAA+_ATPase"/>
</dbReference>
<keyword evidence="18" id="KW-1185">Reference proteome</keyword>
<dbReference type="SUPFAM" id="SSF52540">
    <property type="entry name" value="P-loop containing nucleoside triphosphate hydrolases"/>
    <property type="match status" value="1"/>
</dbReference>
<evidence type="ECO:0000256" key="3">
    <source>
        <dbReference type="ARBA" id="ARBA00014919"/>
    </source>
</evidence>
<dbReference type="GO" id="GO:0005886">
    <property type="term" value="C:plasma membrane"/>
    <property type="evidence" value="ECO:0007669"/>
    <property type="project" value="UniProtKB-SubCell"/>
</dbReference>
<dbReference type="Gene3D" id="3.40.50.300">
    <property type="entry name" value="P-loop containing nucleotide triphosphate hydrolases"/>
    <property type="match status" value="1"/>
</dbReference>
<dbReference type="RefSeq" id="WP_091241910.1">
    <property type="nucleotide sequence ID" value="NZ_FNAG01000004.1"/>
</dbReference>
<feature type="domain" description="AAA+ ATPase" evidence="15">
    <location>
        <begin position="266"/>
        <end position="412"/>
    </location>
</feature>
<keyword evidence="5" id="KW-1003">Cell membrane</keyword>
<evidence type="ECO:0000256" key="8">
    <source>
        <dbReference type="ARBA" id="ARBA00022927"/>
    </source>
</evidence>
<comment type="similarity">
    <text evidence="2">Belongs to the GTP-binding SRP family.</text>
</comment>
<keyword evidence="8" id="KW-0653">Protein transport</keyword>
<evidence type="ECO:0000256" key="2">
    <source>
        <dbReference type="ARBA" id="ARBA00008531"/>
    </source>
</evidence>
<evidence type="ECO:0000256" key="12">
    <source>
        <dbReference type="ARBA" id="ARBA00025337"/>
    </source>
</evidence>
<sequence>MKIKRFFAQDMRTALRLVREEQGPNAVILSNRRVEGGVEVVSATDYDESLVQQSLTAARRAAEAASEAAASAVATPVKITEMPRVATAHLSPSAPPPPPDPLLPPQAAQVAAVARAEAMNPRMPAAAPPPAPAARAQPVAAEAPQRPITAIDQIERAAARRLTRIPDQVAQLCVEDPQIAEMKREMALLRESLKKELERFSDQRMRLSPARAAAFEELAGYGCDEAFARGIVERIPADLDPQRARGLLLGQLAKSLRVCEDEPIAHGGVVALVGPTGVGKTTTLAKLAARYAAQHSARDVALVTTDGFRIGAREQLFTYGRLLGMPVIEVANPNELGETLDRLGEYKLVLVDTAGLSHRDLALGAQLSALAKLRHVNTQLVLPANTHADDLDEVVRRFGIAKPRGVVLSKVDETGRLGAALGVTVRHGLPISYLTDGQRVPEDIHRAEAHRLALRVTEQRRGSSHLHEEIEHVAG</sequence>
<dbReference type="GO" id="GO:0044781">
    <property type="term" value="P:bacterial-type flagellum organization"/>
    <property type="evidence" value="ECO:0007669"/>
    <property type="project" value="UniProtKB-UniRule"/>
</dbReference>
<evidence type="ECO:0000256" key="1">
    <source>
        <dbReference type="ARBA" id="ARBA00004413"/>
    </source>
</evidence>
<evidence type="ECO:0000259" key="16">
    <source>
        <dbReference type="SMART" id="SM00962"/>
    </source>
</evidence>
<keyword evidence="17" id="KW-0969">Cilium</keyword>
<dbReference type="SMART" id="SM00382">
    <property type="entry name" value="AAA"/>
    <property type="match status" value="1"/>
</dbReference>
<organism evidence="17 18">
    <name type="scientific">Aquimonas voraii</name>
    <dbReference type="NCBI Taxonomy" id="265719"/>
    <lineage>
        <taxon>Bacteria</taxon>
        <taxon>Pseudomonadati</taxon>
        <taxon>Pseudomonadota</taxon>
        <taxon>Gammaproteobacteria</taxon>
        <taxon>Lysobacterales</taxon>
        <taxon>Lysobacteraceae</taxon>
        <taxon>Aquimonas</taxon>
    </lineage>
</organism>
<dbReference type="PANTHER" id="PTHR43134:SF3">
    <property type="entry name" value="FLAGELLAR BIOSYNTHESIS PROTEIN FLHF"/>
    <property type="match status" value="1"/>
</dbReference>
<keyword evidence="4" id="KW-0813">Transport</keyword>
<evidence type="ECO:0000256" key="6">
    <source>
        <dbReference type="ARBA" id="ARBA00022741"/>
    </source>
</evidence>
<evidence type="ECO:0000313" key="17">
    <source>
        <dbReference type="EMBL" id="SDD61678.1"/>
    </source>
</evidence>
<dbReference type="InterPro" id="IPR027417">
    <property type="entry name" value="P-loop_NTPase"/>
</dbReference>
<accession>A0A1G6W786</accession>
<keyword evidence="6" id="KW-0547">Nucleotide-binding</keyword>
<keyword evidence="10" id="KW-0472">Membrane</keyword>
<reference evidence="17 18" key="1">
    <citation type="submission" date="2016-10" db="EMBL/GenBank/DDBJ databases">
        <authorList>
            <person name="de Groot N.N."/>
        </authorList>
    </citation>
    <scope>NUCLEOTIDE SEQUENCE [LARGE SCALE GENOMIC DNA]</scope>
    <source>
        <strain evidence="17 18">DSM 16957</strain>
    </source>
</reference>
<feature type="region of interest" description="Disordered" evidence="14">
    <location>
        <begin position="122"/>
        <end position="143"/>
    </location>
</feature>
<evidence type="ECO:0000259" key="15">
    <source>
        <dbReference type="SMART" id="SM00382"/>
    </source>
</evidence>
<evidence type="ECO:0000256" key="4">
    <source>
        <dbReference type="ARBA" id="ARBA00022448"/>
    </source>
</evidence>
<keyword evidence="9" id="KW-0342">GTP-binding</keyword>
<dbReference type="NCBIfam" id="TIGR03499">
    <property type="entry name" value="FlhF"/>
    <property type="match status" value="1"/>
</dbReference>
<feature type="domain" description="SRP54-type proteins GTP-binding" evidence="16">
    <location>
        <begin position="267"/>
        <end position="458"/>
    </location>
</feature>
<dbReference type="OrthoDB" id="9778554at2"/>
<evidence type="ECO:0000256" key="13">
    <source>
        <dbReference type="NCBIfam" id="TIGR03499"/>
    </source>
</evidence>
<dbReference type="AlphaFoldDB" id="A0A1G6W786"/>
<evidence type="ECO:0000256" key="11">
    <source>
        <dbReference type="ARBA" id="ARBA00023225"/>
    </source>
</evidence>
<dbReference type="GO" id="GO:0015031">
    <property type="term" value="P:protein transport"/>
    <property type="evidence" value="ECO:0007669"/>
    <property type="project" value="UniProtKB-KW"/>
</dbReference>
<evidence type="ECO:0000256" key="14">
    <source>
        <dbReference type="SAM" id="MobiDB-lite"/>
    </source>
</evidence>
<protein>
    <recommendedName>
        <fullName evidence="3 13">Flagellar biosynthesis protein FlhF</fullName>
    </recommendedName>
</protein>
<dbReference type="Proteomes" id="UP000199603">
    <property type="component" value="Unassembled WGS sequence"/>
</dbReference>
<name>A0A1G6W786_9GAMM</name>
<dbReference type="CDD" id="cd17873">
    <property type="entry name" value="FlhF"/>
    <property type="match status" value="1"/>
</dbReference>
<comment type="function">
    <text evidence="12">Necessary for flagellar biosynthesis. May be involved in translocation of the flagellum.</text>
</comment>
<gene>
    <name evidence="17" type="ORF">SAMN04488509_104167</name>
</gene>
<dbReference type="GO" id="GO:0006614">
    <property type="term" value="P:SRP-dependent cotranslational protein targeting to membrane"/>
    <property type="evidence" value="ECO:0007669"/>
    <property type="project" value="UniProtKB-UniRule"/>
</dbReference>
<dbReference type="GO" id="GO:0003924">
    <property type="term" value="F:GTPase activity"/>
    <property type="evidence" value="ECO:0007669"/>
    <property type="project" value="UniProtKB-UniRule"/>
</dbReference>
<dbReference type="GO" id="GO:0005525">
    <property type="term" value="F:GTP binding"/>
    <property type="evidence" value="ECO:0007669"/>
    <property type="project" value="UniProtKB-UniRule"/>
</dbReference>
<dbReference type="PANTHER" id="PTHR43134">
    <property type="entry name" value="SIGNAL RECOGNITION PARTICLE RECEPTOR SUBUNIT ALPHA"/>
    <property type="match status" value="1"/>
</dbReference>
<evidence type="ECO:0000256" key="7">
    <source>
        <dbReference type="ARBA" id="ARBA00022795"/>
    </source>
</evidence>
<dbReference type="FunFam" id="3.40.50.300:FF:000695">
    <property type="entry name" value="Flagellar biosynthesis regulator FlhF"/>
    <property type="match status" value="1"/>
</dbReference>
<dbReference type="EMBL" id="FNAG01000004">
    <property type="protein sequence ID" value="SDD61678.1"/>
    <property type="molecule type" value="Genomic_DNA"/>
</dbReference>
<keyword evidence="11" id="KW-1006">Bacterial flagellum protein export</keyword>
<dbReference type="InterPro" id="IPR047040">
    <property type="entry name" value="FlhF__GTPase_dom"/>
</dbReference>
<keyword evidence="7" id="KW-1005">Bacterial flagellum biogenesis</keyword>
<comment type="subcellular location">
    <subcellularLocation>
        <location evidence="1">Cell membrane</location>
        <topology evidence="1">Peripheral membrane protein</topology>
        <orientation evidence="1">Cytoplasmic side</orientation>
    </subcellularLocation>
</comment>
<evidence type="ECO:0000256" key="5">
    <source>
        <dbReference type="ARBA" id="ARBA00022475"/>
    </source>
</evidence>
<dbReference type="InterPro" id="IPR000897">
    <property type="entry name" value="SRP54_GTPase_dom"/>
</dbReference>
<evidence type="ECO:0000256" key="9">
    <source>
        <dbReference type="ARBA" id="ARBA00023134"/>
    </source>
</evidence>
<dbReference type="GO" id="GO:0005047">
    <property type="term" value="F:signal recognition particle binding"/>
    <property type="evidence" value="ECO:0007669"/>
    <property type="project" value="TreeGrafter"/>
</dbReference>
<dbReference type="InterPro" id="IPR020006">
    <property type="entry name" value="FlhF"/>
</dbReference>
<feature type="compositionally biased region" description="Low complexity" evidence="14">
    <location>
        <begin position="133"/>
        <end position="143"/>
    </location>
</feature>
<dbReference type="Gene3D" id="1.20.120.1380">
    <property type="entry name" value="Flagellar FlhF biosynthesis protein, N domain"/>
    <property type="match status" value="1"/>
</dbReference>